<feature type="domain" description="RecA family profile 1" evidence="11">
    <location>
        <begin position="120"/>
        <end position="291"/>
    </location>
</feature>
<accession>A0A9W9K7W2</accession>
<dbReference type="GO" id="GO:0000730">
    <property type="term" value="P:DNA recombinase assembly"/>
    <property type="evidence" value="ECO:0007669"/>
    <property type="project" value="TreeGrafter"/>
</dbReference>
<evidence type="ECO:0000256" key="3">
    <source>
        <dbReference type="ARBA" id="ARBA00022741"/>
    </source>
</evidence>
<dbReference type="InterPro" id="IPR010995">
    <property type="entry name" value="DNA_repair_Rad51/TF_NusA_a-hlx"/>
</dbReference>
<dbReference type="GO" id="GO:0003690">
    <property type="term" value="F:double-stranded DNA binding"/>
    <property type="evidence" value="ECO:0007669"/>
    <property type="project" value="TreeGrafter"/>
</dbReference>
<reference evidence="13" key="2">
    <citation type="journal article" date="2023" name="IMA Fungus">
        <title>Comparative genomic study of the Penicillium genus elucidates a diverse pangenome and 15 lateral gene transfer events.</title>
        <authorList>
            <person name="Petersen C."/>
            <person name="Sorensen T."/>
            <person name="Nielsen M.R."/>
            <person name="Sondergaard T.E."/>
            <person name="Sorensen J.L."/>
            <person name="Fitzpatrick D.A."/>
            <person name="Frisvad J.C."/>
            <person name="Nielsen K.L."/>
        </authorList>
    </citation>
    <scope>NUCLEOTIDE SEQUENCE</scope>
    <source>
        <strain evidence="13">IBT 34128</strain>
    </source>
</reference>
<dbReference type="NCBIfam" id="NF003301">
    <property type="entry name" value="PRK04301.1"/>
    <property type="match status" value="1"/>
</dbReference>
<dbReference type="Gene3D" id="1.10.150.20">
    <property type="entry name" value="5' to 3' exonuclease, C-terminal subdomain"/>
    <property type="match status" value="1"/>
</dbReference>
<keyword evidence="5" id="KW-0238">DNA-binding</keyword>
<dbReference type="EMBL" id="JAPMSZ010000007">
    <property type="protein sequence ID" value="KAJ5096298.1"/>
    <property type="molecule type" value="Genomic_DNA"/>
</dbReference>
<evidence type="ECO:0000313" key="14">
    <source>
        <dbReference type="Proteomes" id="UP001141434"/>
    </source>
</evidence>
<dbReference type="PROSITE" id="PS50162">
    <property type="entry name" value="RECA_2"/>
    <property type="match status" value="1"/>
</dbReference>
<name>A0A9W9K7W2_9EURO</name>
<evidence type="ECO:0000256" key="5">
    <source>
        <dbReference type="ARBA" id="ARBA00023125"/>
    </source>
</evidence>
<dbReference type="PROSITE" id="PS50163">
    <property type="entry name" value="RECA_3"/>
    <property type="match status" value="1"/>
</dbReference>
<reference evidence="13" key="1">
    <citation type="submission" date="2022-11" db="EMBL/GenBank/DDBJ databases">
        <authorList>
            <person name="Petersen C."/>
        </authorList>
    </citation>
    <scope>NUCLEOTIDE SEQUENCE</scope>
    <source>
        <strain evidence="13">IBT 34128</strain>
    </source>
</reference>
<dbReference type="OrthoDB" id="10251254at2759"/>
<dbReference type="GO" id="GO:0042148">
    <property type="term" value="P:DNA strand invasion"/>
    <property type="evidence" value="ECO:0007669"/>
    <property type="project" value="TreeGrafter"/>
</dbReference>
<dbReference type="PANTHER" id="PTHR22942:SF30">
    <property type="entry name" value="MEIOTIC RECOMBINATION PROTEIN DMC1_LIM15 HOMOLOG"/>
    <property type="match status" value="1"/>
</dbReference>
<dbReference type="InterPro" id="IPR011940">
    <property type="entry name" value="Dmc1"/>
</dbReference>
<comment type="caution">
    <text evidence="13">The sequence shown here is derived from an EMBL/GenBank/DDBJ whole genome shotgun (WGS) entry which is preliminary data.</text>
</comment>
<dbReference type="Proteomes" id="UP001141434">
    <property type="component" value="Unassembled WGS sequence"/>
</dbReference>
<evidence type="ECO:0000256" key="4">
    <source>
        <dbReference type="ARBA" id="ARBA00022840"/>
    </source>
</evidence>
<feature type="region of interest" description="Disordered" evidence="10">
    <location>
        <begin position="1"/>
        <end position="29"/>
    </location>
</feature>
<dbReference type="GO" id="GO:0000150">
    <property type="term" value="F:DNA strand exchange activity"/>
    <property type="evidence" value="ECO:0007669"/>
    <property type="project" value="InterPro"/>
</dbReference>
<evidence type="ECO:0000256" key="2">
    <source>
        <dbReference type="ARBA" id="ARBA00008897"/>
    </source>
</evidence>
<dbReference type="Pfam" id="PF17799">
    <property type="entry name" value="RRM_Rrp7"/>
    <property type="match status" value="1"/>
</dbReference>
<dbReference type="GeneID" id="81395404"/>
<keyword evidence="14" id="KW-1185">Reference proteome</keyword>
<evidence type="ECO:0000313" key="13">
    <source>
        <dbReference type="EMBL" id="KAJ5096298.1"/>
    </source>
</evidence>
<dbReference type="AlphaFoldDB" id="A0A9W9K7W2"/>
<evidence type="ECO:0000256" key="1">
    <source>
        <dbReference type="ARBA" id="ARBA00004123"/>
    </source>
</evidence>
<dbReference type="InterPro" id="IPR013632">
    <property type="entry name" value="Rad51_C"/>
</dbReference>
<dbReference type="FunFam" id="3.40.50.300:FF:000239">
    <property type="entry name" value="Meiotic recombination protein DMC1"/>
    <property type="match status" value="1"/>
</dbReference>
<dbReference type="CDD" id="cd19514">
    <property type="entry name" value="DMC1"/>
    <property type="match status" value="1"/>
</dbReference>
<dbReference type="InterPro" id="IPR027417">
    <property type="entry name" value="P-loop_NTPase"/>
</dbReference>
<dbReference type="PANTHER" id="PTHR22942">
    <property type="entry name" value="RECA/RAD51/RADA DNA STRAND-PAIRING FAMILY MEMBER"/>
    <property type="match status" value="1"/>
</dbReference>
<dbReference type="InterPro" id="IPR020587">
    <property type="entry name" value="RecA_monomer-monomer_interface"/>
</dbReference>
<evidence type="ECO:0000259" key="11">
    <source>
        <dbReference type="PROSITE" id="PS50162"/>
    </source>
</evidence>
<keyword evidence="3 9" id="KW-0547">Nucleotide-binding</keyword>
<dbReference type="GO" id="GO:0070192">
    <property type="term" value="P:chromosome organization involved in meiotic cell cycle"/>
    <property type="evidence" value="ECO:0007669"/>
    <property type="project" value="TreeGrafter"/>
</dbReference>
<dbReference type="FunFam" id="1.10.150.20:FF:000056">
    <property type="entry name" value="Meiotic recombination protein DMC1"/>
    <property type="match status" value="1"/>
</dbReference>
<dbReference type="GO" id="GO:0006312">
    <property type="term" value="P:mitotic recombination"/>
    <property type="evidence" value="ECO:0007669"/>
    <property type="project" value="TreeGrafter"/>
</dbReference>
<dbReference type="Gene3D" id="3.40.50.300">
    <property type="entry name" value="P-loop containing nucleotide triphosphate hydrolases"/>
    <property type="match status" value="1"/>
</dbReference>
<evidence type="ECO:0000259" key="12">
    <source>
        <dbReference type="PROSITE" id="PS50163"/>
    </source>
</evidence>
<evidence type="ECO:0000256" key="7">
    <source>
        <dbReference type="ARBA" id="ARBA00023254"/>
    </source>
</evidence>
<evidence type="ECO:0008006" key="15">
    <source>
        <dbReference type="Google" id="ProtNLM"/>
    </source>
</evidence>
<dbReference type="InterPro" id="IPR024326">
    <property type="entry name" value="RRP7_C"/>
</dbReference>
<keyword evidence="8" id="KW-0131">Cell cycle</keyword>
<dbReference type="GO" id="GO:0000794">
    <property type="term" value="C:condensed nuclear chromosome"/>
    <property type="evidence" value="ECO:0007669"/>
    <property type="project" value="TreeGrafter"/>
</dbReference>
<comment type="similarity">
    <text evidence="2">Belongs to the RecA family. DMC1 subfamily.</text>
</comment>
<dbReference type="GO" id="GO:0003697">
    <property type="term" value="F:single-stranded DNA binding"/>
    <property type="evidence" value="ECO:0007669"/>
    <property type="project" value="TreeGrafter"/>
</dbReference>
<dbReference type="InterPro" id="IPR040447">
    <property type="entry name" value="RRM_Rrp7"/>
</dbReference>
<dbReference type="SUPFAM" id="SSF47794">
    <property type="entry name" value="Rad51 N-terminal domain-like"/>
    <property type="match status" value="1"/>
</dbReference>
<dbReference type="InterPro" id="IPR020588">
    <property type="entry name" value="RecA_ATP-bd"/>
</dbReference>
<gene>
    <name evidence="13" type="ORF">NUU61_005654</name>
</gene>
<sequence>MPDSDSGDEFNDEVQSSSHPKLSISPSSSNTLNFSSTTQNFIVDIDSIQAHGIGAADIAKLKANGFYTVASVHGATRKTLLKIKGFSEVKVEKVKEAIQKCLPFASGFVTAMELWHQRKKVVRISTGSKQFDSILGGGFQSMSISEVFGEFRCGKTQLSHTMSVIAQLPKEMGGADGKVAYIDTEGTFRPERIAQIAERFGVDPDSAQENIAYARALNSEHQLELLNTLSREFAAGQYRLLVIDSIMNCFRVDYCGRGELADRQQKLNQFLMKLAHMAEEFNVCVLMTNQVQSDPGASALFAGADGRKPVGGHVLAHASTTRVLLRKGRGEERVAKIQDSPDCPEREATYIITNGGINDPDKIAGYTTLPLKLPETSVSPGPATHYLYLRPHEPRIPDPDSSRSLFVVNVPIDTTEIHLRYLFGTQLSAGRVERVQFEDVPVKKRGVAAATENNLSHRSKKRKRVTVDDLQSRLDDVALPSTWDRQLQKSGAHAIVVFADRPSMEASLKAAAKAAKKGTTLVWGEGIPKDRVPVLGLQRYLAHERLRYPDRAALLRTVNDYMTVFSQVAEARKRAESQKAQEPDEDGFVTVTHGPKLNSIAREDEVRELVEKQKKKAEGLEDFYRFQSREKRKERQNELLKKFDEDKKKLQDIKSRRGKIRPE</sequence>
<keyword evidence="7" id="KW-0469">Meiosis</keyword>
<dbReference type="NCBIfam" id="TIGR02238">
    <property type="entry name" value="recomb_DMC1"/>
    <property type="match status" value="1"/>
</dbReference>
<organism evidence="13 14">
    <name type="scientific">Penicillium alfredii</name>
    <dbReference type="NCBI Taxonomy" id="1506179"/>
    <lineage>
        <taxon>Eukaryota</taxon>
        <taxon>Fungi</taxon>
        <taxon>Dikarya</taxon>
        <taxon>Ascomycota</taxon>
        <taxon>Pezizomycotina</taxon>
        <taxon>Eurotiomycetes</taxon>
        <taxon>Eurotiomycetidae</taxon>
        <taxon>Eurotiales</taxon>
        <taxon>Aspergillaceae</taxon>
        <taxon>Penicillium</taxon>
    </lineage>
</organism>
<dbReference type="GO" id="GO:0000709">
    <property type="term" value="P:meiotic joint molecule formation"/>
    <property type="evidence" value="ECO:0007669"/>
    <property type="project" value="UniProtKB-ARBA"/>
</dbReference>
<dbReference type="Pfam" id="PF14520">
    <property type="entry name" value="HHH_5"/>
    <property type="match status" value="1"/>
</dbReference>
<dbReference type="GO" id="GO:0005524">
    <property type="term" value="F:ATP binding"/>
    <property type="evidence" value="ECO:0007669"/>
    <property type="project" value="UniProtKB-KW"/>
</dbReference>
<evidence type="ECO:0000256" key="10">
    <source>
        <dbReference type="SAM" id="MobiDB-lite"/>
    </source>
</evidence>
<feature type="compositionally biased region" description="Low complexity" evidence="10">
    <location>
        <begin position="16"/>
        <end position="29"/>
    </location>
</feature>
<dbReference type="Gene3D" id="6.10.250.1770">
    <property type="match status" value="1"/>
</dbReference>
<dbReference type="Pfam" id="PF12923">
    <property type="entry name" value="RRP7"/>
    <property type="match status" value="1"/>
</dbReference>
<dbReference type="RefSeq" id="XP_056511849.1">
    <property type="nucleotide sequence ID" value="XM_056656236.1"/>
</dbReference>
<keyword evidence="4 9" id="KW-0067">ATP-binding</keyword>
<evidence type="ECO:0000256" key="9">
    <source>
        <dbReference type="RuleBase" id="RU003422"/>
    </source>
</evidence>
<evidence type="ECO:0000256" key="8">
    <source>
        <dbReference type="ARBA" id="ARBA00023306"/>
    </source>
</evidence>
<dbReference type="SMART" id="SM00382">
    <property type="entry name" value="AAA"/>
    <property type="match status" value="1"/>
</dbReference>
<feature type="domain" description="RecA family profile 2" evidence="12">
    <location>
        <begin position="298"/>
        <end position="362"/>
    </location>
</feature>
<protein>
    <recommendedName>
        <fullName evidence="15">RecA family profile 1 domain-containing protein</fullName>
    </recommendedName>
</protein>
<dbReference type="GO" id="GO:0140664">
    <property type="term" value="F:ATP-dependent DNA damage sensor activity"/>
    <property type="evidence" value="ECO:0007669"/>
    <property type="project" value="InterPro"/>
</dbReference>
<proteinExistence type="inferred from homology"/>
<dbReference type="CDD" id="cd12950">
    <property type="entry name" value="RRP7_Rrp7p"/>
    <property type="match status" value="1"/>
</dbReference>
<dbReference type="Pfam" id="PF08423">
    <property type="entry name" value="Rad51"/>
    <property type="match status" value="1"/>
</dbReference>
<feature type="compositionally biased region" description="Acidic residues" evidence="10">
    <location>
        <begin position="1"/>
        <end position="12"/>
    </location>
</feature>
<evidence type="ECO:0000256" key="6">
    <source>
        <dbReference type="ARBA" id="ARBA00023242"/>
    </source>
</evidence>
<keyword evidence="6" id="KW-0539">Nucleus</keyword>
<dbReference type="SUPFAM" id="SSF52540">
    <property type="entry name" value="P-loop containing nucleoside triphosphate hydrolases"/>
    <property type="match status" value="1"/>
</dbReference>
<dbReference type="InterPro" id="IPR003593">
    <property type="entry name" value="AAA+_ATPase"/>
</dbReference>
<dbReference type="CDD" id="cd12293">
    <property type="entry name" value="dRRM_Rrp7p"/>
    <property type="match status" value="1"/>
</dbReference>
<comment type="subcellular location">
    <subcellularLocation>
        <location evidence="1">Nucleus</location>
    </subcellularLocation>
</comment>